<name>A0A9N9ENX0_9GLOM</name>
<evidence type="ECO:0000313" key="4">
    <source>
        <dbReference type="Proteomes" id="UP000789508"/>
    </source>
</evidence>
<dbReference type="AlphaFoldDB" id="A0A9N9ENX0"/>
<accession>A0A9N9ENX0</accession>
<sequence>MNKIVVILLFIILLSTQNNQIYAQTPYMVSIPQSSTWLVCSEQATAYISYSVKVTSDAKVSTTSTTSYDKIHPFPIISPKNYTQTEVDGVKLLVAEGGIQTVVAERSDINNYFDGLRFKLFRSLSCYHNYKTMATTILCSHSGNIKNGEKDTNGIDLCLAVTNPNDKPIFAKIHVAFKQQTNSDSDDSSKAISQEILKNEKSSSSTPKNIKGLPNEGATTGEHHGSIMAFFLLLLFAFTI</sequence>
<evidence type="ECO:0000256" key="1">
    <source>
        <dbReference type="SAM" id="MobiDB-lite"/>
    </source>
</evidence>
<evidence type="ECO:0000313" key="3">
    <source>
        <dbReference type="EMBL" id="CAG8684959.1"/>
    </source>
</evidence>
<evidence type="ECO:0000256" key="2">
    <source>
        <dbReference type="SAM" id="SignalP"/>
    </source>
</evidence>
<reference evidence="3" key="1">
    <citation type="submission" date="2021-06" db="EMBL/GenBank/DDBJ databases">
        <authorList>
            <person name="Kallberg Y."/>
            <person name="Tangrot J."/>
            <person name="Rosling A."/>
        </authorList>
    </citation>
    <scope>NUCLEOTIDE SEQUENCE</scope>
    <source>
        <strain evidence="3">FL130A</strain>
    </source>
</reference>
<keyword evidence="2" id="KW-0732">Signal</keyword>
<organism evidence="3 4">
    <name type="scientific">Ambispora leptoticha</name>
    <dbReference type="NCBI Taxonomy" id="144679"/>
    <lineage>
        <taxon>Eukaryota</taxon>
        <taxon>Fungi</taxon>
        <taxon>Fungi incertae sedis</taxon>
        <taxon>Mucoromycota</taxon>
        <taxon>Glomeromycotina</taxon>
        <taxon>Glomeromycetes</taxon>
        <taxon>Archaeosporales</taxon>
        <taxon>Ambisporaceae</taxon>
        <taxon>Ambispora</taxon>
    </lineage>
</organism>
<protein>
    <submittedName>
        <fullName evidence="3">4689_t:CDS:1</fullName>
    </submittedName>
</protein>
<keyword evidence="4" id="KW-1185">Reference proteome</keyword>
<feature type="signal peptide" evidence="2">
    <location>
        <begin position="1"/>
        <end position="23"/>
    </location>
</feature>
<feature type="region of interest" description="Disordered" evidence="1">
    <location>
        <begin position="197"/>
        <end position="217"/>
    </location>
</feature>
<dbReference type="EMBL" id="CAJVPS010014948">
    <property type="protein sequence ID" value="CAG8684959.1"/>
    <property type="molecule type" value="Genomic_DNA"/>
</dbReference>
<gene>
    <name evidence="3" type="ORF">ALEPTO_LOCUS10979</name>
</gene>
<comment type="caution">
    <text evidence="3">The sequence shown here is derived from an EMBL/GenBank/DDBJ whole genome shotgun (WGS) entry which is preliminary data.</text>
</comment>
<dbReference type="Proteomes" id="UP000789508">
    <property type="component" value="Unassembled WGS sequence"/>
</dbReference>
<feature type="chain" id="PRO_5040355946" evidence="2">
    <location>
        <begin position="24"/>
        <end position="240"/>
    </location>
</feature>
<proteinExistence type="predicted"/>
<dbReference type="OrthoDB" id="2338737at2759"/>